<feature type="non-terminal residue" evidence="1">
    <location>
        <position position="82"/>
    </location>
</feature>
<reference evidence="1" key="1">
    <citation type="journal article" date="2014" name="Front. Microbiol.">
        <title>High frequency of phylogenetically diverse reductive dehalogenase-homologous genes in deep subseafloor sedimentary metagenomes.</title>
        <authorList>
            <person name="Kawai M."/>
            <person name="Futagami T."/>
            <person name="Toyoda A."/>
            <person name="Takaki Y."/>
            <person name="Nishi S."/>
            <person name="Hori S."/>
            <person name="Arai W."/>
            <person name="Tsubouchi T."/>
            <person name="Morono Y."/>
            <person name="Uchiyama I."/>
            <person name="Ito T."/>
            <person name="Fujiyama A."/>
            <person name="Inagaki F."/>
            <person name="Takami H."/>
        </authorList>
    </citation>
    <scope>NUCLEOTIDE SEQUENCE</scope>
    <source>
        <strain evidence="1">Expedition CK06-06</strain>
    </source>
</reference>
<evidence type="ECO:0008006" key="2">
    <source>
        <dbReference type="Google" id="ProtNLM"/>
    </source>
</evidence>
<dbReference type="EMBL" id="BARU01044592">
    <property type="protein sequence ID" value="GAH79260.1"/>
    <property type="molecule type" value="Genomic_DNA"/>
</dbReference>
<name>X1JCL9_9ZZZZ</name>
<proteinExistence type="predicted"/>
<accession>X1JCL9</accession>
<sequence>MTLTIDMDAILNNLINDLGPAVYFILISSENGVIKKSYINEEEFNKASISLNISQLYELAEETAESIGLHSPDFNIIHSDNY</sequence>
<comment type="caution">
    <text evidence="1">The sequence shown here is derived from an EMBL/GenBank/DDBJ whole genome shotgun (WGS) entry which is preliminary data.</text>
</comment>
<evidence type="ECO:0000313" key="1">
    <source>
        <dbReference type="EMBL" id="GAH79260.1"/>
    </source>
</evidence>
<gene>
    <name evidence="1" type="ORF">S03H2_67954</name>
</gene>
<organism evidence="1">
    <name type="scientific">marine sediment metagenome</name>
    <dbReference type="NCBI Taxonomy" id="412755"/>
    <lineage>
        <taxon>unclassified sequences</taxon>
        <taxon>metagenomes</taxon>
        <taxon>ecological metagenomes</taxon>
    </lineage>
</organism>
<dbReference type="AlphaFoldDB" id="X1JCL9"/>
<protein>
    <recommendedName>
        <fullName evidence="2">Roadblock/LAMTOR2 domain-containing protein</fullName>
    </recommendedName>
</protein>